<proteinExistence type="predicted"/>
<evidence type="ECO:0000256" key="2">
    <source>
        <dbReference type="SAM" id="SignalP"/>
    </source>
</evidence>
<reference evidence="3 4" key="1">
    <citation type="submission" date="2019-05" db="EMBL/GenBank/DDBJ databases">
        <title>Draft genome sequence of Actinomadura geliboluensis A8036.</title>
        <authorList>
            <person name="Saricaoglu S."/>
            <person name="Isik K."/>
        </authorList>
    </citation>
    <scope>NUCLEOTIDE SEQUENCE [LARGE SCALE GENOMIC DNA]</scope>
    <source>
        <strain evidence="3 4">A8036</strain>
    </source>
</reference>
<evidence type="ECO:0000256" key="1">
    <source>
        <dbReference type="SAM" id="MobiDB-lite"/>
    </source>
</evidence>
<feature type="signal peptide" evidence="2">
    <location>
        <begin position="1"/>
        <end position="29"/>
    </location>
</feature>
<comment type="caution">
    <text evidence="3">The sequence shown here is derived from an EMBL/GenBank/DDBJ whole genome shotgun (WGS) entry which is preliminary data.</text>
</comment>
<keyword evidence="2" id="KW-0732">Signal</keyword>
<feature type="compositionally biased region" description="Low complexity" evidence="1">
    <location>
        <begin position="33"/>
        <end position="44"/>
    </location>
</feature>
<name>A0A5S4H3B4_9ACTN</name>
<feature type="region of interest" description="Disordered" evidence="1">
    <location>
        <begin position="33"/>
        <end position="52"/>
    </location>
</feature>
<evidence type="ECO:0000313" key="3">
    <source>
        <dbReference type="EMBL" id="TMR39743.1"/>
    </source>
</evidence>
<dbReference type="Proteomes" id="UP000305238">
    <property type="component" value="Unassembled WGS sequence"/>
</dbReference>
<sequence>MPVKLLSRAALAAAPVGLALGLAAAPAQAAAPQAPGTAPLAAPQDLPPDVPKFDFAEQCPPLPAGQDPALATCLQLVVTGGSMKLGGLTQEITQPMRTVIQAVQSSWSDPAEYTSVKMTGKPMTVPGGVLGLLGFPIAGWDGLPYNKVQVQAKYAGGFDFNLPTTGINLKIKLINDAIGNGCFIGSNKDPLKLNLGIDFNKITVVTEGDYTDPFNNPPILQMPTEDTTFAVPKTSGCGIFGPVIDWKAGLPSASGNNAASFQLYMATAPYQSANALTARSAPDPVQTFRNLKIGD</sequence>
<evidence type="ECO:0000313" key="4">
    <source>
        <dbReference type="Proteomes" id="UP000305238"/>
    </source>
</evidence>
<protein>
    <submittedName>
        <fullName evidence="3">Uncharacterized protein</fullName>
    </submittedName>
</protein>
<dbReference type="RefSeq" id="WP_138636734.1">
    <property type="nucleotide sequence ID" value="NZ_JASWDG010000021.1"/>
</dbReference>
<dbReference type="EMBL" id="VCKZ01000081">
    <property type="protein sequence ID" value="TMR39743.1"/>
    <property type="molecule type" value="Genomic_DNA"/>
</dbReference>
<dbReference type="OrthoDB" id="4461339at2"/>
<dbReference type="AlphaFoldDB" id="A0A5S4H3B4"/>
<gene>
    <name evidence="3" type="ORF">ETD96_13790</name>
</gene>
<keyword evidence="4" id="KW-1185">Reference proteome</keyword>
<organism evidence="3 4">
    <name type="scientific">Actinomadura geliboluensis</name>
    <dbReference type="NCBI Taxonomy" id="882440"/>
    <lineage>
        <taxon>Bacteria</taxon>
        <taxon>Bacillati</taxon>
        <taxon>Actinomycetota</taxon>
        <taxon>Actinomycetes</taxon>
        <taxon>Streptosporangiales</taxon>
        <taxon>Thermomonosporaceae</taxon>
        <taxon>Actinomadura</taxon>
    </lineage>
</organism>
<accession>A0A5S4H3B4</accession>
<feature type="chain" id="PRO_5024280960" evidence="2">
    <location>
        <begin position="30"/>
        <end position="295"/>
    </location>
</feature>